<evidence type="ECO:0000259" key="12">
    <source>
        <dbReference type="Pfam" id="PF00056"/>
    </source>
</evidence>
<keyword evidence="4 7" id="KW-0560">Oxidoreductase</keyword>
<dbReference type="PROSITE" id="PS00068">
    <property type="entry name" value="MDH"/>
    <property type="match status" value="1"/>
</dbReference>
<proteinExistence type="inferred from homology"/>
<dbReference type="EC" id="1.1.1.37" evidence="2 7"/>
<dbReference type="InterPro" id="IPR001236">
    <property type="entry name" value="Lactate/malate_DH_N"/>
</dbReference>
<evidence type="ECO:0000256" key="7">
    <source>
        <dbReference type="HAMAP-Rule" id="MF_01517"/>
    </source>
</evidence>
<dbReference type="HAMAP" id="MF_01517">
    <property type="entry name" value="Malate_dehydrog_2"/>
    <property type="match status" value="1"/>
</dbReference>
<dbReference type="InterPro" id="IPR001252">
    <property type="entry name" value="Malate_DH_AS"/>
</dbReference>
<dbReference type="PANTHER" id="PTHR23382">
    <property type="entry name" value="MALATE DEHYDROGENASE"/>
    <property type="match status" value="1"/>
</dbReference>
<sequence length="370" mass="37920">MLARLRDGHAVDRVDEGDDGWGPGAPIARVAGVTTPAAASTAPVKVAVTGAAGQIGYSLLFRIASGAMLGPDTPVQLRLLEITPALGAASGVALELEDCAFPLLAGTEITDDPDVAFDGVDVALLVGSRPRTKGMERADLLQANGAIFTAQGRSLNSRAAEGVKVLVVGNPANTNALIAQRNAPDIPAERFTAMTRLDHNRAVGQLAKRAGVGAGEVRGVAIWGNHSVTQYPDITAAEVAGRPAAELVAAPGGQEWLEGDFIPTVQKRGAQIIEARGSSSAASAANAAIDHVRDWVLGTPEGDRVSMGVVSDGSYGVPEGLISSFPVTTAGGSWSIVQGLEVSDFSRARIDASVAELVEERDAVTGLGLV</sequence>
<evidence type="ECO:0000256" key="11">
    <source>
        <dbReference type="RuleBase" id="RU000422"/>
    </source>
</evidence>
<evidence type="ECO:0000256" key="10">
    <source>
        <dbReference type="PIRSR" id="PIRSR000102-3"/>
    </source>
</evidence>
<feature type="binding site" evidence="7 10">
    <location>
        <position position="144"/>
    </location>
    <ligand>
        <name>NAD(+)</name>
        <dbReference type="ChEBI" id="CHEBI:57540"/>
    </ligand>
</feature>
<evidence type="ECO:0000256" key="3">
    <source>
        <dbReference type="ARBA" id="ARBA00020382"/>
    </source>
</evidence>
<feature type="active site" description="Proton acceptor" evidence="7 8">
    <location>
        <position position="226"/>
    </location>
</feature>
<organism evidence="14">
    <name type="scientific">uncultured Quadrisphaera sp</name>
    <dbReference type="NCBI Taxonomy" id="904978"/>
    <lineage>
        <taxon>Bacteria</taxon>
        <taxon>Bacillati</taxon>
        <taxon>Actinomycetota</taxon>
        <taxon>Actinomycetes</taxon>
        <taxon>Kineosporiales</taxon>
        <taxon>Kineosporiaceae</taxon>
        <taxon>Quadrisphaera</taxon>
        <taxon>environmental samples</taxon>
    </lineage>
</organism>
<dbReference type="InterPro" id="IPR001557">
    <property type="entry name" value="L-lactate/malate_DH"/>
</dbReference>
<dbReference type="Pfam" id="PF02866">
    <property type="entry name" value="Ldh_1_C"/>
    <property type="match status" value="1"/>
</dbReference>
<dbReference type="GO" id="GO:0030060">
    <property type="term" value="F:L-malate dehydrogenase (NAD+) activity"/>
    <property type="evidence" value="ECO:0007669"/>
    <property type="project" value="UniProtKB-UniRule"/>
</dbReference>
<feature type="binding site" evidence="7 9">
    <location>
        <position position="201"/>
    </location>
    <ligand>
        <name>substrate</name>
    </ligand>
</feature>
<evidence type="ECO:0000256" key="5">
    <source>
        <dbReference type="ARBA" id="ARBA00023027"/>
    </source>
</evidence>
<feature type="binding site" evidence="7 9">
    <location>
        <position position="137"/>
    </location>
    <ligand>
        <name>substrate</name>
    </ligand>
</feature>
<reference evidence="14" key="1">
    <citation type="submission" date="2020-02" db="EMBL/GenBank/DDBJ databases">
        <authorList>
            <person name="Meier V. D."/>
        </authorList>
    </citation>
    <scope>NUCLEOTIDE SEQUENCE</scope>
    <source>
        <strain evidence="14">AVDCRST_MAG35</strain>
    </source>
</reference>
<feature type="binding site" evidence="7 9">
    <location>
        <position position="131"/>
    </location>
    <ligand>
        <name>substrate</name>
    </ligand>
</feature>
<evidence type="ECO:0000256" key="2">
    <source>
        <dbReference type="ARBA" id="ARBA00012995"/>
    </source>
</evidence>
<dbReference type="AlphaFoldDB" id="A0A6J4PWQ3"/>
<evidence type="ECO:0000256" key="8">
    <source>
        <dbReference type="PIRSR" id="PIRSR000102-1"/>
    </source>
</evidence>
<comment type="function">
    <text evidence="7">Catalyzes the reversible oxidation of malate to oxaloacetate.</text>
</comment>
<feature type="domain" description="Lactate/malate dehydrogenase N-terminal" evidence="12">
    <location>
        <begin position="44"/>
        <end position="187"/>
    </location>
</feature>
<accession>A0A6J4PWQ3</accession>
<evidence type="ECO:0000256" key="4">
    <source>
        <dbReference type="ARBA" id="ARBA00023002"/>
    </source>
</evidence>
<dbReference type="FunFam" id="3.40.50.720:FF:000010">
    <property type="entry name" value="Malate dehydrogenase"/>
    <property type="match status" value="1"/>
</dbReference>
<dbReference type="CDD" id="cd01338">
    <property type="entry name" value="MDH_chloroplast-like"/>
    <property type="match status" value="1"/>
</dbReference>
<dbReference type="FunFam" id="3.90.110.10:FF:000002">
    <property type="entry name" value="Malate dehydrogenase"/>
    <property type="match status" value="1"/>
</dbReference>
<gene>
    <name evidence="7" type="primary">mdh</name>
    <name evidence="14" type="ORF">AVDCRST_MAG35-2034</name>
</gene>
<feature type="binding site" evidence="7 9">
    <location>
        <position position="170"/>
    </location>
    <ligand>
        <name>substrate</name>
    </ligand>
</feature>
<evidence type="ECO:0000313" key="14">
    <source>
        <dbReference type="EMBL" id="CAA9421714.1"/>
    </source>
</evidence>
<dbReference type="NCBIfam" id="TIGR01759">
    <property type="entry name" value="MalateDH-SF1"/>
    <property type="match status" value="1"/>
</dbReference>
<dbReference type="Gene3D" id="3.90.110.10">
    <property type="entry name" value="Lactate dehydrogenase/glycoside hydrolase, family 4, C-terminal"/>
    <property type="match status" value="1"/>
</dbReference>
<dbReference type="InterPro" id="IPR036291">
    <property type="entry name" value="NAD(P)-bd_dom_sf"/>
</dbReference>
<dbReference type="InterPro" id="IPR015955">
    <property type="entry name" value="Lactate_DH/Glyco_Ohase_4_C"/>
</dbReference>
<evidence type="ECO:0000256" key="6">
    <source>
        <dbReference type="ARBA" id="ARBA00048313"/>
    </source>
</evidence>
<dbReference type="PIRSF" id="PIRSF000102">
    <property type="entry name" value="Lac_mal_DH"/>
    <property type="match status" value="1"/>
</dbReference>
<protein>
    <recommendedName>
        <fullName evidence="3 7">Malate dehydrogenase</fullName>
        <ecNumber evidence="2 7">1.1.1.37</ecNumber>
    </recommendedName>
</protein>
<feature type="binding site" evidence="7">
    <location>
        <position position="151"/>
    </location>
    <ligand>
        <name>NAD(+)</name>
        <dbReference type="ChEBI" id="CHEBI:57540"/>
    </ligand>
</feature>
<dbReference type="Pfam" id="PF00056">
    <property type="entry name" value="Ldh_1_N"/>
    <property type="match status" value="1"/>
</dbReference>
<dbReference type="GO" id="GO:0006108">
    <property type="term" value="P:malate metabolic process"/>
    <property type="evidence" value="ECO:0007669"/>
    <property type="project" value="InterPro"/>
</dbReference>
<feature type="domain" description="Lactate/malate dehydrogenase C-terminal" evidence="13">
    <location>
        <begin position="195"/>
        <end position="362"/>
    </location>
</feature>
<evidence type="ECO:0000259" key="13">
    <source>
        <dbReference type="Pfam" id="PF02866"/>
    </source>
</evidence>
<dbReference type="InterPro" id="IPR022383">
    <property type="entry name" value="Lactate/malate_DH_C"/>
</dbReference>
<dbReference type="GO" id="GO:0006099">
    <property type="term" value="P:tricarboxylic acid cycle"/>
    <property type="evidence" value="ECO:0007669"/>
    <property type="project" value="UniProtKB-UniRule"/>
</dbReference>
<feature type="binding site" evidence="7 10">
    <location>
        <begin position="168"/>
        <end position="170"/>
    </location>
    <ligand>
        <name>NAD(+)</name>
        <dbReference type="ChEBI" id="CHEBI:57540"/>
    </ligand>
</feature>
<dbReference type="NCBIfam" id="NF003916">
    <property type="entry name" value="PRK05442.1"/>
    <property type="match status" value="1"/>
</dbReference>
<dbReference type="EMBL" id="CADCUY010000431">
    <property type="protein sequence ID" value="CAA9421714.1"/>
    <property type="molecule type" value="Genomic_DNA"/>
</dbReference>
<dbReference type="Gene3D" id="3.40.50.720">
    <property type="entry name" value="NAD(P)-binding Rossmann-like Domain"/>
    <property type="match status" value="1"/>
</dbReference>
<dbReference type="InterPro" id="IPR010945">
    <property type="entry name" value="Malate_DH_type2"/>
</dbReference>
<keyword evidence="7 11" id="KW-0816">Tricarboxylic acid cycle</keyword>
<feature type="binding site" evidence="7 10">
    <location>
        <begin position="50"/>
        <end position="56"/>
    </location>
    <ligand>
        <name>NAD(+)</name>
        <dbReference type="ChEBI" id="CHEBI:57540"/>
    </ligand>
</feature>
<comment type="similarity">
    <text evidence="1 7">Belongs to the LDH/MDH superfamily. MDH type 2 family.</text>
</comment>
<keyword evidence="5 7" id="KW-0520">NAD</keyword>
<comment type="catalytic activity">
    <reaction evidence="6 7 11">
        <text>(S)-malate + NAD(+) = oxaloacetate + NADH + H(+)</text>
        <dbReference type="Rhea" id="RHEA:21432"/>
        <dbReference type="ChEBI" id="CHEBI:15378"/>
        <dbReference type="ChEBI" id="CHEBI:15589"/>
        <dbReference type="ChEBI" id="CHEBI:16452"/>
        <dbReference type="ChEBI" id="CHEBI:57540"/>
        <dbReference type="ChEBI" id="CHEBI:57945"/>
        <dbReference type="EC" id="1.1.1.37"/>
    </reaction>
</comment>
<dbReference type="SUPFAM" id="SSF51735">
    <property type="entry name" value="NAD(P)-binding Rossmann-fold domains"/>
    <property type="match status" value="1"/>
</dbReference>
<name>A0A6J4PWQ3_9ACTN</name>
<dbReference type="SUPFAM" id="SSF56327">
    <property type="entry name" value="LDH C-terminal domain-like"/>
    <property type="match status" value="1"/>
</dbReference>
<evidence type="ECO:0000256" key="1">
    <source>
        <dbReference type="ARBA" id="ARBA00009613"/>
    </source>
</evidence>
<evidence type="ECO:0000256" key="9">
    <source>
        <dbReference type="PIRSR" id="PIRSR000102-2"/>
    </source>
</evidence>